<dbReference type="AlphaFoldDB" id="A0A330JWD7"/>
<gene>
    <name evidence="2" type="ORF">PSCFBP3800_P200044</name>
</gene>
<dbReference type="PROSITE" id="PS51257">
    <property type="entry name" value="PROKAR_LIPOPROTEIN"/>
    <property type="match status" value="1"/>
</dbReference>
<dbReference type="Proteomes" id="UP000307241">
    <property type="component" value="Plasmid PP2"/>
</dbReference>
<name>A0A330JWD7_9PSED</name>
<evidence type="ECO:0000313" key="2">
    <source>
        <dbReference type="EMBL" id="SPD89680.1"/>
    </source>
</evidence>
<proteinExistence type="predicted"/>
<reference evidence="3" key="1">
    <citation type="submission" date="2018-02" db="EMBL/GenBank/DDBJ databases">
        <authorList>
            <person name="Blom J."/>
        </authorList>
    </citation>
    <scope>NUCLEOTIDE SEQUENCE [LARGE SCALE GENOMIC DNA]</scope>
    <source>
        <strain evidence="3">CFBP 3800</strain>
        <plasmid evidence="3">pp2</plasmid>
    </source>
</reference>
<organism evidence="2 3">
    <name type="scientific">Pseudomonas syringae group genomosp. 3</name>
    <dbReference type="NCBI Taxonomy" id="251701"/>
    <lineage>
        <taxon>Bacteria</taxon>
        <taxon>Pseudomonadati</taxon>
        <taxon>Pseudomonadota</taxon>
        <taxon>Gammaproteobacteria</taxon>
        <taxon>Pseudomonadales</taxon>
        <taxon>Pseudomonadaceae</taxon>
        <taxon>Pseudomonas</taxon>
    </lineage>
</organism>
<evidence type="ECO:0000313" key="3">
    <source>
        <dbReference type="Proteomes" id="UP000307241"/>
    </source>
</evidence>
<geneLocation type="plasmid" evidence="3">
    <name>pp2</name>
</geneLocation>
<accession>A0A330JWD7</accession>
<sequence length="52" mass="5196">MKPARLAPSGFNPRRQAGSNASGLSACALRLPSLPVPPVSPAGFAAHLSPCA</sequence>
<dbReference type="EMBL" id="LT985191">
    <property type="protein sequence ID" value="SPD89680.1"/>
    <property type="molecule type" value="Genomic_DNA"/>
</dbReference>
<protein>
    <submittedName>
        <fullName evidence="2">Uncharacterized protein</fullName>
    </submittedName>
</protein>
<keyword evidence="2" id="KW-0614">Plasmid</keyword>
<feature type="region of interest" description="Disordered" evidence="1">
    <location>
        <begin position="1"/>
        <end position="22"/>
    </location>
</feature>
<evidence type="ECO:0000256" key="1">
    <source>
        <dbReference type="SAM" id="MobiDB-lite"/>
    </source>
</evidence>